<organism evidence="2 3">
    <name type="scientific">Suillus discolor</name>
    <dbReference type="NCBI Taxonomy" id="1912936"/>
    <lineage>
        <taxon>Eukaryota</taxon>
        <taxon>Fungi</taxon>
        <taxon>Dikarya</taxon>
        <taxon>Basidiomycota</taxon>
        <taxon>Agaricomycotina</taxon>
        <taxon>Agaricomycetes</taxon>
        <taxon>Agaricomycetidae</taxon>
        <taxon>Boletales</taxon>
        <taxon>Suillineae</taxon>
        <taxon>Suillaceae</taxon>
        <taxon>Suillus</taxon>
    </lineage>
</organism>
<name>A0A9P7F4N3_9AGAM</name>
<feature type="compositionally biased region" description="Polar residues" evidence="1">
    <location>
        <begin position="8"/>
        <end position="18"/>
    </location>
</feature>
<evidence type="ECO:0000313" key="2">
    <source>
        <dbReference type="EMBL" id="KAG2107216.1"/>
    </source>
</evidence>
<accession>A0A9P7F4N3</accession>
<sequence>MSHLSDTRIASVQSQVNQYAEEASSLPPSPDQIVHEEHAPAPPPQVSPSEASHSDSGFSLSSSSSGEVTGTPFDFGTQRYEYPFPPTQGTSSDPYLPLSSSITITSPSNSIWPLWPAQVTKSFPLTPPPPRKVRTHPKLRSVAAREPPVPPSLANKRSFWSLSLQRQASAESQQSDFSDTQTRGRRLPPGGVGFTEADAYSASEPEITVRRRQPSAYAVYASGSRVDPSGETGNQNGLITCGGRAPEVPVAGGPASGHGPNGGHNKLDLRPGNVPNRGNVQNSSVGEVLRIVAGRLLNWVLRFFLGS</sequence>
<dbReference type="OrthoDB" id="3003645at2759"/>
<proteinExistence type="predicted"/>
<dbReference type="GeneID" id="64699795"/>
<feature type="compositionally biased region" description="Low complexity" evidence="1">
    <location>
        <begin position="54"/>
        <end position="65"/>
    </location>
</feature>
<protein>
    <submittedName>
        <fullName evidence="2">Uncharacterized protein</fullName>
    </submittedName>
</protein>
<reference evidence="2" key="1">
    <citation type="journal article" date="2020" name="New Phytol.">
        <title>Comparative genomics reveals dynamic genome evolution in host specialist ectomycorrhizal fungi.</title>
        <authorList>
            <person name="Lofgren L.A."/>
            <person name="Nguyen N.H."/>
            <person name="Vilgalys R."/>
            <person name="Ruytinx J."/>
            <person name="Liao H.L."/>
            <person name="Branco S."/>
            <person name="Kuo A."/>
            <person name="LaButti K."/>
            <person name="Lipzen A."/>
            <person name="Andreopoulos W."/>
            <person name="Pangilinan J."/>
            <person name="Riley R."/>
            <person name="Hundley H."/>
            <person name="Na H."/>
            <person name="Barry K."/>
            <person name="Grigoriev I.V."/>
            <person name="Stajich J.E."/>
            <person name="Kennedy P.G."/>
        </authorList>
    </citation>
    <scope>NUCLEOTIDE SEQUENCE</scope>
    <source>
        <strain evidence="2">FC423</strain>
    </source>
</reference>
<dbReference type="RefSeq" id="XP_041292094.1">
    <property type="nucleotide sequence ID" value="XM_041437536.1"/>
</dbReference>
<feature type="region of interest" description="Disordered" evidence="1">
    <location>
        <begin position="1"/>
        <end position="93"/>
    </location>
</feature>
<comment type="caution">
    <text evidence="2">The sequence shown here is derived from an EMBL/GenBank/DDBJ whole genome shotgun (WGS) entry which is preliminary data.</text>
</comment>
<gene>
    <name evidence="2" type="ORF">F5147DRAFT_698159</name>
</gene>
<feature type="region of interest" description="Disordered" evidence="1">
    <location>
        <begin position="126"/>
        <end position="207"/>
    </location>
</feature>
<feature type="compositionally biased region" description="Polar residues" evidence="1">
    <location>
        <begin position="158"/>
        <end position="181"/>
    </location>
</feature>
<dbReference type="AlphaFoldDB" id="A0A9P7F4N3"/>
<evidence type="ECO:0000256" key="1">
    <source>
        <dbReference type="SAM" id="MobiDB-lite"/>
    </source>
</evidence>
<dbReference type="EMBL" id="JABBWM010000032">
    <property type="protein sequence ID" value="KAG2107216.1"/>
    <property type="molecule type" value="Genomic_DNA"/>
</dbReference>
<dbReference type="Proteomes" id="UP000823399">
    <property type="component" value="Unassembled WGS sequence"/>
</dbReference>
<evidence type="ECO:0000313" key="3">
    <source>
        <dbReference type="Proteomes" id="UP000823399"/>
    </source>
</evidence>
<keyword evidence="3" id="KW-1185">Reference proteome</keyword>